<dbReference type="RefSeq" id="WP_377423961.1">
    <property type="nucleotide sequence ID" value="NZ_JBHSPR010000017.1"/>
</dbReference>
<evidence type="ECO:0000256" key="2">
    <source>
        <dbReference type="SAM" id="SignalP"/>
    </source>
</evidence>
<dbReference type="CDD" id="cd00161">
    <property type="entry name" value="beta-trefoil_Ricin-like"/>
    <property type="match status" value="1"/>
</dbReference>
<evidence type="ECO:0000313" key="4">
    <source>
        <dbReference type="Proteomes" id="UP001596203"/>
    </source>
</evidence>
<feature type="compositionally biased region" description="Low complexity" evidence="1">
    <location>
        <begin position="27"/>
        <end position="37"/>
    </location>
</feature>
<sequence>MSKANWVTRAAMLACAGALGACGDGAGTPSDAGAGTTPPTPTVTTPPPPTGTPSAPAGASAVLSGQREVTIVRVQASESGLSLDNGELVEVDDDSGRQLFVPTPLGGDRYLIKAYGEANGHPANDEASCWQVDDPGSSESLSVEGAVCDAENPAQRFTIRASGKGAYSISNDSAFLQYSARGGLILEELGDAPLRSTFRFVDNGPARRPAGG</sequence>
<comment type="caution">
    <text evidence="3">The sequence shown here is derived from an EMBL/GenBank/DDBJ whole genome shotgun (WGS) entry which is preliminary data.</text>
</comment>
<evidence type="ECO:0000313" key="3">
    <source>
        <dbReference type="EMBL" id="MFC6018451.1"/>
    </source>
</evidence>
<feature type="signal peptide" evidence="2">
    <location>
        <begin position="1"/>
        <end position="20"/>
    </location>
</feature>
<gene>
    <name evidence="3" type="ORF">ACFP2T_19855</name>
</gene>
<organism evidence="3 4">
    <name type="scientific">Plantactinospora solaniradicis</name>
    <dbReference type="NCBI Taxonomy" id="1723736"/>
    <lineage>
        <taxon>Bacteria</taxon>
        <taxon>Bacillati</taxon>
        <taxon>Actinomycetota</taxon>
        <taxon>Actinomycetes</taxon>
        <taxon>Micromonosporales</taxon>
        <taxon>Micromonosporaceae</taxon>
        <taxon>Plantactinospora</taxon>
    </lineage>
</organism>
<reference evidence="4" key="1">
    <citation type="journal article" date="2019" name="Int. J. Syst. Evol. Microbiol.">
        <title>The Global Catalogue of Microorganisms (GCM) 10K type strain sequencing project: providing services to taxonomists for standard genome sequencing and annotation.</title>
        <authorList>
            <consortium name="The Broad Institute Genomics Platform"/>
            <consortium name="The Broad Institute Genome Sequencing Center for Infectious Disease"/>
            <person name="Wu L."/>
            <person name="Ma J."/>
        </authorList>
    </citation>
    <scope>NUCLEOTIDE SEQUENCE [LARGE SCALE GENOMIC DNA]</scope>
    <source>
        <strain evidence="4">ZS-35-S2</strain>
    </source>
</reference>
<accession>A0ABW1KB34</accession>
<evidence type="ECO:0000256" key="1">
    <source>
        <dbReference type="SAM" id="MobiDB-lite"/>
    </source>
</evidence>
<dbReference type="Proteomes" id="UP001596203">
    <property type="component" value="Unassembled WGS sequence"/>
</dbReference>
<proteinExistence type="predicted"/>
<dbReference type="PROSITE" id="PS51257">
    <property type="entry name" value="PROKAR_LIPOPROTEIN"/>
    <property type="match status" value="1"/>
</dbReference>
<feature type="region of interest" description="Disordered" evidence="1">
    <location>
        <begin position="27"/>
        <end position="60"/>
    </location>
</feature>
<dbReference type="EMBL" id="JBHSPR010000017">
    <property type="protein sequence ID" value="MFC6018451.1"/>
    <property type="molecule type" value="Genomic_DNA"/>
</dbReference>
<keyword evidence="2" id="KW-0732">Signal</keyword>
<keyword evidence="4" id="KW-1185">Reference proteome</keyword>
<protein>
    <submittedName>
        <fullName evidence="3">RICIN domain-containing protein</fullName>
    </submittedName>
</protein>
<feature type="chain" id="PRO_5046281460" evidence="2">
    <location>
        <begin position="21"/>
        <end position="212"/>
    </location>
</feature>
<feature type="compositionally biased region" description="Pro residues" evidence="1">
    <location>
        <begin position="38"/>
        <end position="51"/>
    </location>
</feature>
<name>A0ABW1KB34_9ACTN</name>